<dbReference type="GO" id="GO:0000049">
    <property type="term" value="F:tRNA binding"/>
    <property type="evidence" value="ECO:0007669"/>
    <property type="project" value="UniProtKB-KW"/>
</dbReference>
<comment type="similarity">
    <text evidence="12">Belongs to the dus family.</text>
</comment>
<comment type="catalytic activity">
    <reaction evidence="11">
        <text>a 5,6-dihydrouridine in tRNA + NAD(+) = a uridine in tRNA + NADH + H(+)</text>
        <dbReference type="Rhea" id="RHEA:54452"/>
        <dbReference type="Rhea" id="RHEA-COMP:13339"/>
        <dbReference type="Rhea" id="RHEA-COMP:13887"/>
        <dbReference type="ChEBI" id="CHEBI:15378"/>
        <dbReference type="ChEBI" id="CHEBI:57540"/>
        <dbReference type="ChEBI" id="CHEBI:57945"/>
        <dbReference type="ChEBI" id="CHEBI:65315"/>
        <dbReference type="ChEBI" id="CHEBI:74443"/>
    </reaction>
</comment>
<evidence type="ECO:0000256" key="3">
    <source>
        <dbReference type="ARBA" id="ARBA00022555"/>
    </source>
</evidence>
<feature type="binding site" evidence="14">
    <location>
        <position position="171"/>
    </location>
    <ligand>
        <name>FMN</name>
        <dbReference type="ChEBI" id="CHEBI:58210"/>
    </ligand>
</feature>
<evidence type="ECO:0000256" key="1">
    <source>
        <dbReference type="ARBA" id="ARBA00001917"/>
    </source>
</evidence>
<evidence type="ECO:0000313" key="17">
    <source>
        <dbReference type="Proteomes" id="UP000008457"/>
    </source>
</evidence>
<keyword evidence="9 12" id="KW-0560">Oxidoreductase</keyword>
<feature type="active site" description="Proton donor" evidence="13">
    <location>
        <position position="102"/>
    </location>
</feature>
<evidence type="ECO:0000256" key="7">
    <source>
        <dbReference type="ARBA" id="ARBA00022857"/>
    </source>
</evidence>
<dbReference type="InterPro" id="IPR001269">
    <property type="entry name" value="DUS_fam"/>
</dbReference>
<keyword evidence="3" id="KW-0820">tRNA-binding</keyword>
<dbReference type="InterPro" id="IPR013785">
    <property type="entry name" value="Aldolase_TIM"/>
</dbReference>
<reference evidence="17" key="1">
    <citation type="submission" date="2010-11" db="EMBL/GenBank/DDBJ databases">
        <title>The complete genome of Mahella australiensis DSM 15567.</title>
        <authorList>
            <consortium name="US DOE Joint Genome Institute (JGI-PGF)"/>
            <person name="Lucas S."/>
            <person name="Copeland A."/>
            <person name="Lapidus A."/>
            <person name="Bruce D."/>
            <person name="Goodwin L."/>
            <person name="Pitluck S."/>
            <person name="Kyrpides N."/>
            <person name="Mavromatis K."/>
            <person name="Pagani I."/>
            <person name="Ivanova N."/>
            <person name="Teshima H."/>
            <person name="Brettin T."/>
            <person name="Detter J.C."/>
            <person name="Han C."/>
            <person name="Tapia R."/>
            <person name="Land M."/>
            <person name="Hauser L."/>
            <person name="Markowitz V."/>
            <person name="Cheng J.-F."/>
            <person name="Hugenholtz P."/>
            <person name="Woyke T."/>
            <person name="Wu D."/>
            <person name="Spring S."/>
            <person name="Pukall R."/>
            <person name="Steenblock K."/>
            <person name="Schneider S."/>
            <person name="Klenk H.-P."/>
            <person name="Eisen J.A."/>
        </authorList>
    </citation>
    <scope>NUCLEOTIDE SEQUENCE [LARGE SCALE GENOMIC DNA]</scope>
    <source>
        <strain evidence="17">DSM 15567 / CIP 107919 / 50-1 BON</strain>
    </source>
</reference>
<dbReference type="KEGG" id="mas:Mahau_1660"/>
<dbReference type="InterPro" id="IPR024036">
    <property type="entry name" value="tRNA-dHydroUridine_Synthase_C"/>
</dbReference>
<dbReference type="Gene3D" id="1.10.1200.80">
    <property type="entry name" value="Putative flavin oxidoreducatase, domain 2"/>
    <property type="match status" value="1"/>
</dbReference>
<dbReference type="NCBIfam" id="TIGR00737">
    <property type="entry name" value="nifR3_yhdG"/>
    <property type="match status" value="1"/>
</dbReference>
<evidence type="ECO:0000259" key="15">
    <source>
        <dbReference type="Pfam" id="PF01207"/>
    </source>
</evidence>
<keyword evidence="5 12" id="KW-0288">FMN</keyword>
<dbReference type="PANTHER" id="PTHR45846:SF1">
    <property type="entry name" value="TRNA-DIHYDROURIDINE(47) SYNTHASE [NAD(P)(+)]-LIKE"/>
    <property type="match status" value="1"/>
</dbReference>
<feature type="binding site" evidence="14">
    <location>
        <begin position="226"/>
        <end position="227"/>
    </location>
    <ligand>
        <name>FMN</name>
        <dbReference type="ChEBI" id="CHEBI:58210"/>
    </ligand>
</feature>
<reference evidence="16 17" key="2">
    <citation type="journal article" date="2011" name="Stand. Genomic Sci.">
        <title>Complete genome sequence of Mahella australiensis type strain (50-1 BON).</title>
        <authorList>
            <person name="Sikorski J."/>
            <person name="Teshima H."/>
            <person name="Nolan M."/>
            <person name="Lucas S."/>
            <person name="Hammon N."/>
            <person name="Deshpande S."/>
            <person name="Cheng J.F."/>
            <person name="Pitluck S."/>
            <person name="Liolios K."/>
            <person name="Pagani I."/>
            <person name="Ivanova N."/>
            <person name="Huntemann M."/>
            <person name="Mavromatis K."/>
            <person name="Ovchinikova G."/>
            <person name="Pati A."/>
            <person name="Tapia R."/>
            <person name="Han C."/>
            <person name="Goodwin L."/>
            <person name="Chen A."/>
            <person name="Palaniappan K."/>
            <person name="Land M."/>
            <person name="Hauser L."/>
            <person name="Ngatchou-Djao O.D."/>
            <person name="Rohde M."/>
            <person name="Pukall R."/>
            <person name="Spring S."/>
            <person name="Abt B."/>
            <person name="Goker M."/>
            <person name="Detter J.C."/>
            <person name="Woyke T."/>
            <person name="Bristow J."/>
            <person name="Markowitz V."/>
            <person name="Hugenholtz P."/>
            <person name="Eisen J.A."/>
            <person name="Kyrpides N.C."/>
            <person name="Klenk H.P."/>
            <person name="Lapidus A."/>
        </authorList>
    </citation>
    <scope>NUCLEOTIDE SEQUENCE [LARGE SCALE GENOMIC DNA]</scope>
    <source>
        <strain evidence="17">DSM 15567 / CIP 107919 / 50-1 BON</strain>
    </source>
</reference>
<keyword evidence="17" id="KW-1185">Reference proteome</keyword>
<keyword evidence="4 12" id="KW-0285">Flavoprotein</keyword>
<dbReference type="eggNOG" id="COG0042">
    <property type="taxonomic scope" value="Bacteria"/>
</dbReference>
<dbReference type="SUPFAM" id="SSF51395">
    <property type="entry name" value="FMN-linked oxidoreductases"/>
    <property type="match status" value="1"/>
</dbReference>
<comment type="catalytic activity">
    <reaction evidence="10">
        <text>a 5,6-dihydrouridine in tRNA + NADP(+) = a uridine in tRNA + NADPH + H(+)</text>
        <dbReference type="Rhea" id="RHEA:23624"/>
        <dbReference type="Rhea" id="RHEA-COMP:13339"/>
        <dbReference type="Rhea" id="RHEA-COMP:13887"/>
        <dbReference type="ChEBI" id="CHEBI:15378"/>
        <dbReference type="ChEBI" id="CHEBI:57783"/>
        <dbReference type="ChEBI" id="CHEBI:58349"/>
        <dbReference type="ChEBI" id="CHEBI:65315"/>
        <dbReference type="ChEBI" id="CHEBI:74443"/>
    </reaction>
</comment>
<dbReference type="PIRSF" id="PIRSF006621">
    <property type="entry name" value="Dus"/>
    <property type="match status" value="1"/>
</dbReference>
<feature type="binding site" evidence="14">
    <location>
        <position position="141"/>
    </location>
    <ligand>
        <name>FMN</name>
        <dbReference type="ChEBI" id="CHEBI:58210"/>
    </ligand>
</feature>
<sequence>MSLLAIGDVNLANNVLLAPMAGVTDMAFRILCHREGCGLVATEMVSAKGVLYNSKDDIWHVSSEERPVAIQLFGHEPDVMAEAAKIICHNVFPDIIDINMGCPVAKVVNKSEGCALMRDIPLAFSIMKAVVNAVRQPVTVKIRKGWDEQHVNAAELAVAAEHAGISAVTVHGRTREQFYTGIADWDIIGAVKQSVSIPVIGNGDVKSPHDAKQMLEYTGCDGVMIGRAACGNPWVFKRTIHYLRTGELLPLPTAEDRINKAIEHLDMEIALKGEYLAVRQMRKHIAWYIKGLRDASLVRDKLNRLDNSDDVKKLLMGYLEHVESMK</sequence>
<name>F3ZZL5_MAHA5</name>
<dbReference type="CDD" id="cd02801">
    <property type="entry name" value="DUS_like_FMN"/>
    <property type="match status" value="1"/>
</dbReference>
<comment type="cofactor">
    <cofactor evidence="1 12 14">
        <name>FMN</name>
        <dbReference type="ChEBI" id="CHEBI:58210"/>
    </cofactor>
</comment>
<protein>
    <recommendedName>
        <fullName evidence="12">tRNA-dihydrouridine synthase</fullName>
        <ecNumber evidence="12">1.3.1.-</ecNumber>
    </recommendedName>
</protein>
<dbReference type="InterPro" id="IPR018517">
    <property type="entry name" value="tRNA_hU_synthase_CS"/>
</dbReference>
<organism evidence="16 17">
    <name type="scientific">Mahella australiensis (strain DSM 15567 / CIP 107919 / 50-1 BON)</name>
    <dbReference type="NCBI Taxonomy" id="697281"/>
    <lineage>
        <taxon>Bacteria</taxon>
        <taxon>Bacillati</taxon>
        <taxon>Bacillota</taxon>
        <taxon>Clostridia</taxon>
        <taxon>Thermoanaerobacterales</taxon>
        <taxon>Thermoanaerobacterales Family IV. Incertae Sedis</taxon>
        <taxon>Mahella</taxon>
    </lineage>
</organism>
<proteinExistence type="inferred from homology"/>
<dbReference type="HOGENOM" id="CLU_013299_0_3_9"/>
<evidence type="ECO:0000256" key="13">
    <source>
        <dbReference type="PIRSR" id="PIRSR006621-1"/>
    </source>
</evidence>
<evidence type="ECO:0000256" key="9">
    <source>
        <dbReference type="ARBA" id="ARBA00023002"/>
    </source>
</evidence>
<evidence type="ECO:0000256" key="5">
    <source>
        <dbReference type="ARBA" id="ARBA00022643"/>
    </source>
</evidence>
<dbReference type="GO" id="GO:0017150">
    <property type="term" value="F:tRNA dihydrouridine synthase activity"/>
    <property type="evidence" value="ECO:0007669"/>
    <property type="project" value="InterPro"/>
</dbReference>
<dbReference type="EC" id="1.3.1.-" evidence="12"/>
<dbReference type="Proteomes" id="UP000008457">
    <property type="component" value="Chromosome"/>
</dbReference>
<evidence type="ECO:0000256" key="10">
    <source>
        <dbReference type="ARBA" id="ARBA00048205"/>
    </source>
</evidence>
<comment type="function">
    <text evidence="2 12">Catalyzes the synthesis of 5,6-dihydrouridine (D), a modified base found in the D-loop of most tRNAs, via the reduction of the C5-C6 double bond in target uridines.</text>
</comment>
<evidence type="ECO:0000256" key="14">
    <source>
        <dbReference type="PIRSR" id="PIRSR006621-2"/>
    </source>
</evidence>
<keyword evidence="14" id="KW-0547">Nucleotide-binding</keyword>
<feature type="binding site" evidence="14">
    <location>
        <position position="71"/>
    </location>
    <ligand>
        <name>FMN</name>
        <dbReference type="ChEBI" id="CHEBI:58210"/>
    </ligand>
</feature>
<evidence type="ECO:0000256" key="12">
    <source>
        <dbReference type="PIRNR" id="PIRNR006621"/>
    </source>
</evidence>
<dbReference type="InterPro" id="IPR004652">
    <property type="entry name" value="DusB-like"/>
</dbReference>
<evidence type="ECO:0000256" key="11">
    <source>
        <dbReference type="ARBA" id="ARBA00048802"/>
    </source>
</evidence>
<dbReference type="InterPro" id="IPR035587">
    <property type="entry name" value="DUS-like_FMN-bd"/>
</dbReference>
<evidence type="ECO:0000313" key="16">
    <source>
        <dbReference type="EMBL" id="AEE96841.1"/>
    </source>
</evidence>
<keyword evidence="6 12" id="KW-0819">tRNA processing</keyword>
<dbReference type="Gene3D" id="3.20.20.70">
    <property type="entry name" value="Aldolase class I"/>
    <property type="match status" value="1"/>
</dbReference>
<dbReference type="PANTHER" id="PTHR45846">
    <property type="entry name" value="TRNA-DIHYDROURIDINE(47) SYNTHASE [NAD(P)(+)]-LIKE"/>
    <property type="match status" value="1"/>
</dbReference>
<keyword evidence="7" id="KW-0521">NADP</keyword>
<dbReference type="STRING" id="697281.Mahau_1660"/>
<evidence type="ECO:0000256" key="6">
    <source>
        <dbReference type="ARBA" id="ARBA00022694"/>
    </source>
</evidence>
<evidence type="ECO:0000256" key="4">
    <source>
        <dbReference type="ARBA" id="ARBA00022630"/>
    </source>
</evidence>
<gene>
    <name evidence="16" type="ordered locus">Mahau_1660</name>
</gene>
<accession>F3ZZL5</accession>
<dbReference type="AlphaFoldDB" id="F3ZZL5"/>
<dbReference type="Pfam" id="PF01207">
    <property type="entry name" value="Dus"/>
    <property type="match status" value="1"/>
</dbReference>
<feature type="binding site" evidence="14">
    <location>
        <begin position="19"/>
        <end position="21"/>
    </location>
    <ligand>
        <name>FMN</name>
        <dbReference type="ChEBI" id="CHEBI:58210"/>
    </ligand>
</feature>
<keyword evidence="8" id="KW-0694">RNA-binding</keyword>
<dbReference type="GO" id="GO:0050660">
    <property type="term" value="F:flavin adenine dinucleotide binding"/>
    <property type="evidence" value="ECO:0007669"/>
    <property type="project" value="InterPro"/>
</dbReference>
<dbReference type="EMBL" id="CP002360">
    <property type="protein sequence ID" value="AEE96841.1"/>
    <property type="molecule type" value="Genomic_DNA"/>
</dbReference>
<evidence type="ECO:0000256" key="2">
    <source>
        <dbReference type="ARBA" id="ARBA00002790"/>
    </source>
</evidence>
<evidence type="ECO:0000256" key="8">
    <source>
        <dbReference type="ARBA" id="ARBA00022884"/>
    </source>
</evidence>
<feature type="domain" description="DUS-like FMN-binding" evidence="15">
    <location>
        <begin position="16"/>
        <end position="315"/>
    </location>
</feature>
<dbReference type="PROSITE" id="PS01136">
    <property type="entry name" value="UPF0034"/>
    <property type="match status" value="1"/>
</dbReference>